<accession>A0A498L0S2</accession>
<organism evidence="2 3">
    <name type="scientific">Halorientalis pallida</name>
    <dbReference type="NCBI Taxonomy" id="2479928"/>
    <lineage>
        <taxon>Archaea</taxon>
        <taxon>Methanobacteriati</taxon>
        <taxon>Methanobacteriota</taxon>
        <taxon>Stenosarchaea group</taxon>
        <taxon>Halobacteria</taxon>
        <taxon>Halobacteriales</taxon>
        <taxon>Haloarculaceae</taxon>
        <taxon>Halorientalis</taxon>
    </lineage>
</organism>
<proteinExistence type="predicted"/>
<feature type="region of interest" description="Disordered" evidence="1">
    <location>
        <begin position="18"/>
        <end position="78"/>
    </location>
</feature>
<reference evidence="2 3" key="1">
    <citation type="submission" date="2019-01" db="EMBL/GenBank/DDBJ databases">
        <title>Halorientalis sp. F13-25 a new haloarchaeum isolated from hypersaline water.</title>
        <authorList>
            <person name="Ana D.-V."/>
            <person name="Cristina S.-P."/>
            <person name="Antonio V."/>
        </authorList>
    </citation>
    <scope>NUCLEOTIDE SEQUENCE [LARGE SCALE GENOMIC DNA]</scope>
    <source>
        <strain evidence="2 3">F13-25</strain>
    </source>
</reference>
<protein>
    <submittedName>
        <fullName evidence="2">Uncharacterized protein</fullName>
    </submittedName>
</protein>
<dbReference type="OrthoDB" id="242319at2157"/>
<gene>
    <name evidence="2" type="ORF">EAF64_17805</name>
</gene>
<feature type="compositionally biased region" description="Polar residues" evidence="1">
    <location>
        <begin position="18"/>
        <end position="35"/>
    </location>
</feature>
<evidence type="ECO:0000256" key="1">
    <source>
        <dbReference type="SAM" id="MobiDB-lite"/>
    </source>
</evidence>
<dbReference type="AlphaFoldDB" id="A0A498L0S2"/>
<evidence type="ECO:0000313" key="3">
    <source>
        <dbReference type="Proteomes" id="UP000289691"/>
    </source>
</evidence>
<dbReference type="PROSITE" id="PS51257">
    <property type="entry name" value="PROKAR_LIPOPROTEIN"/>
    <property type="match status" value="1"/>
</dbReference>
<sequence length="201" mass="22395">MSEPSRRWVLGAAGIALTTTGCIGTTPDENTPSPENSEEIADTSGQTPTPVESEEITTPQADPTPEPETTTSEPEPRALRITKEIARIHGYRWRAHRFVLKRRATFAYKFTIREGPKVDAYLLSKSDNLFDSEWDNFKTRNKFQPLTADEGVRDGKDSINLEAGTYVFVVDNTNRGPTTVSRDVGEHVAVAEIHAAYKPFR</sequence>
<keyword evidence="3" id="KW-1185">Reference proteome</keyword>
<dbReference type="Proteomes" id="UP000289691">
    <property type="component" value="Unassembled WGS sequence"/>
</dbReference>
<name>A0A498L0S2_9EURY</name>
<feature type="compositionally biased region" description="Low complexity" evidence="1">
    <location>
        <begin position="57"/>
        <end position="73"/>
    </location>
</feature>
<dbReference type="EMBL" id="RDFA01000007">
    <property type="protein sequence ID" value="RXK46996.1"/>
    <property type="molecule type" value="Genomic_DNA"/>
</dbReference>
<evidence type="ECO:0000313" key="2">
    <source>
        <dbReference type="EMBL" id="RXK46996.1"/>
    </source>
</evidence>
<comment type="caution">
    <text evidence="2">The sequence shown here is derived from an EMBL/GenBank/DDBJ whole genome shotgun (WGS) entry which is preliminary data.</text>
</comment>
<dbReference type="RefSeq" id="WP_129070329.1">
    <property type="nucleotide sequence ID" value="NZ_RDFA01000007.1"/>
</dbReference>